<comment type="caution">
    <text evidence="3">The sequence shown here is derived from an EMBL/GenBank/DDBJ whole genome shotgun (WGS) entry which is preliminary data.</text>
</comment>
<evidence type="ECO:0000313" key="4">
    <source>
        <dbReference type="Proteomes" id="UP001196413"/>
    </source>
</evidence>
<feature type="chain" id="PRO_5041994442" description="SCP domain-containing protein" evidence="1">
    <location>
        <begin position="22"/>
        <end position="266"/>
    </location>
</feature>
<keyword evidence="1" id="KW-0732">Signal</keyword>
<dbReference type="EMBL" id="JAHQIW010001630">
    <property type="protein sequence ID" value="KAJ1353190.1"/>
    <property type="molecule type" value="Genomic_DNA"/>
</dbReference>
<protein>
    <recommendedName>
        <fullName evidence="2">SCP domain-containing protein</fullName>
    </recommendedName>
</protein>
<reference evidence="3" key="1">
    <citation type="submission" date="2021-06" db="EMBL/GenBank/DDBJ databases">
        <title>Parelaphostrongylus tenuis whole genome reference sequence.</title>
        <authorList>
            <person name="Garwood T.J."/>
            <person name="Larsen P.A."/>
            <person name="Fountain-Jones N.M."/>
            <person name="Garbe J.R."/>
            <person name="Macchietto M.G."/>
            <person name="Kania S.A."/>
            <person name="Gerhold R.W."/>
            <person name="Richards J.E."/>
            <person name="Wolf T.M."/>
        </authorList>
    </citation>
    <scope>NUCLEOTIDE SEQUENCE</scope>
    <source>
        <strain evidence="3">MNPRO001-30</strain>
        <tissue evidence="3">Meninges</tissue>
    </source>
</reference>
<feature type="signal peptide" evidence="1">
    <location>
        <begin position="1"/>
        <end position="21"/>
    </location>
</feature>
<feature type="domain" description="SCP" evidence="2">
    <location>
        <begin position="54"/>
        <end position="216"/>
    </location>
</feature>
<dbReference type="InterPro" id="IPR035940">
    <property type="entry name" value="CAP_sf"/>
</dbReference>
<evidence type="ECO:0000313" key="3">
    <source>
        <dbReference type="EMBL" id="KAJ1353190.1"/>
    </source>
</evidence>
<keyword evidence="4" id="KW-1185">Reference proteome</keyword>
<dbReference type="InterPro" id="IPR014044">
    <property type="entry name" value="CAP_dom"/>
</dbReference>
<sequence length="266" mass="29716">MNMNTFIVLLTLVVKFQISASVQQRPQDSRLRVTKNQGLKTWVPDCLGTNMDVEKRRDAVDTHNYWRNKTANGFHLGYPPATNMNLLTYDCGLENKSFEIAIYNCNHTSQPNFDYVGSNNETQNGRVIVLGGILRYVHLVIRYSQPFNYTNSLNISYHNASEIPFLQIVHGPTTKVGCAFHVCPSTEDSTETEDVITGNRNLSIVCSYGESHINHDALLYTNGTPCDGCGGKNNSRCIWGTLCNTTEESSAPILQDSHEGNLVEKC</sequence>
<accession>A0AAD5M6V9</accession>
<dbReference type="CDD" id="cd05380">
    <property type="entry name" value="CAP_euk"/>
    <property type="match status" value="1"/>
</dbReference>
<dbReference type="AlphaFoldDB" id="A0AAD5M6V9"/>
<name>A0AAD5M6V9_PARTN</name>
<dbReference type="Pfam" id="PF00188">
    <property type="entry name" value="CAP"/>
    <property type="match status" value="1"/>
</dbReference>
<dbReference type="SMART" id="SM00198">
    <property type="entry name" value="SCP"/>
    <property type="match status" value="1"/>
</dbReference>
<evidence type="ECO:0000259" key="2">
    <source>
        <dbReference type="SMART" id="SM00198"/>
    </source>
</evidence>
<evidence type="ECO:0000256" key="1">
    <source>
        <dbReference type="SAM" id="SignalP"/>
    </source>
</evidence>
<dbReference type="Gene3D" id="3.40.33.10">
    <property type="entry name" value="CAP"/>
    <property type="match status" value="1"/>
</dbReference>
<organism evidence="3 4">
    <name type="scientific">Parelaphostrongylus tenuis</name>
    <name type="common">Meningeal worm</name>
    <dbReference type="NCBI Taxonomy" id="148309"/>
    <lineage>
        <taxon>Eukaryota</taxon>
        <taxon>Metazoa</taxon>
        <taxon>Ecdysozoa</taxon>
        <taxon>Nematoda</taxon>
        <taxon>Chromadorea</taxon>
        <taxon>Rhabditida</taxon>
        <taxon>Rhabditina</taxon>
        <taxon>Rhabditomorpha</taxon>
        <taxon>Strongyloidea</taxon>
        <taxon>Metastrongylidae</taxon>
        <taxon>Parelaphostrongylus</taxon>
    </lineage>
</organism>
<dbReference type="Proteomes" id="UP001196413">
    <property type="component" value="Unassembled WGS sequence"/>
</dbReference>
<proteinExistence type="predicted"/>
<gene>
    <name evidence="3" type="ORF">KIN20_009767</name>
</gene>
<dbReference type="SUPFAM" id="SSF55797">
    <property type="entry name" value="PR-1-like"/>
    <property type="match status" value="1"/>
</dbReference>